<dbReference type="CDD" id="cd06829">
    <property type="entry name" value="PLPDE_III_CANSDC"/>
    <property type="match status" value="1"/>
</dbReference>
<evidence type="ECO:0000256" key="6">
    <source>
        <dbReference type="ARBA" id="ARBA00023066"/>
    </source>
</evidence>
<dbReference type="Gene3D" id="2.40.37.10">
    <property type="entry name" value="Lyase, Ornithine Decarboxylase, Chain A, domain 1"/>
    <property type="match status" value="1"/>
</dbReference>
<comment type="caution">
    <text evidence="12">The sequence shown here is derived from an EMBL/GenBank/DDBJ whole genome shotgun (WGS) entry which is preliminary data.</text>
</comment>
<dbReference type="Pfam" id="PF00278">
    <property type="entry name" value="Orn_DAP_Arg_deC"/>
    <property type="match status" value="1"/>
</dbReference>
<dbReference type="InterPro" id="IPR022643">
    <property type="entry name" value="De-COase2_C"/>
</dbReference>
<dbReference type="NCBIfam" id="TIGR01047">
    <property type="entry name" value="nspC"/>
    <property type="match status" value="1"/>
</dbReference>
<organism evidence="12 13">
    <name type="scientific">Nibrella viscosa</name>
    <dbReference type="NCBI Taxonomy" id="1084524"/>
    <lineage>
        <taxon>Bacteria</taxon>
        <taxon>Pseudomonadati</taxon>
        <taxon>Bacteroidota</taxon>
        <taxon>Cytophagia</taxon>
        <taxon>Cytophagales</taxon>
        <taxon>Spirosomataceae</taxon>
        <taxon>Nibrella</taxon>
    </lineage>
</organism>
<dbReference type="InterPro" id="IPR005730">
    <property type="entry name" value="Nsp_de-COase"/>
</dbReference>
<dbReference type="InterPro" id="IPR029066">
    <property type="entry name" value="PLP-binding_barrel"/>
</dbReference>
<dbReference type="Proteomes" id="UP001500936">
    <property type="component" value="Unassembled WGS sequence"/>
</dbReference>
<dbReference type="RefSeq" id="WP_345263805.1">
    <property type="nucleotide sequence ID" value="NZ_BAABHB010000001.1"/>
</dbReference>
<comment type="similarity">
    <text evidence="8">Belongs to the Orn/Lys/Arg decarboxylase class-II family. NspC subfamily.</text>
</comment>
<evidence type="ECO:0000313" key="13">
    <source>
        <dbReference type="Proteomes" id="UP001500936"/>
    </source>
</evidence>
<evidence type="ECO:0000256" key="7">
    <source>
        <dbReference type="ARBA" id="ARBA00023239"/>
    </source>
</evidence>
<evidence type="ECO:0000259" key="11">
    <source>
        <dbReference type="Pfam" id="PF00278"/>
    </source>
</evidence>
<evidence type="ECO:0000256" key="3">
    <source>
        <dbReference type="ARBA" id="ARBA00013633"/>
    </source>
</evidence>
<proteinExistence type="inferred from homology"/>
<protein>
    <recommendedName>
        <fullName evidence="3">Carboxynorspermidine/carboxyspermidine decarboxylase</fullName>
        <ecNumber evidence="2">4.1.1.96</ecNumber>
    </recommendedName>
</protein>
<evidence type="ECO:0000256" key="4">
    <source>
        <dbReference type="ARBA" id="ARBA00022793"/>
    </source>
</evidence>
<reference evidence="13" key="1">
    <citation type="journal article" date="2019" name="Int. J. Syst. Evol. Microbiol.">
        <title>The Global Catalogue of Microorganisms (GCM) 10K type strain sequencing project: providing services to taxonomists for standard genome sequencing and annotation.</title>
        <authorList>
            <consortium name="The Broad Institute Genomics Platform"/>
            <consortium name="The Broad Institute Genome Sequencing Center for Infectious Disease"/>
            <person name="Wu L."/>
            <person name="Ma J."/>
        </authorList>
    </citation>
    <scope>NUCLEOTIDE SEQUENCE [LARGE SCALE GENOMIC DNA]</scope>
    <source>
        <strain evidence="13">JCM 17925</strain>
    </source>
</reference>
<evidence type="ECO:0000256" key="1">
    <source>
        <dbReference type="ARBA" id="ARBA00001933"/>
    </source>
</evidence>
<gene>
    <name evidence="12" type="primary">nspC</name>
    <name evidence="12" type="ORF">GCM10023187_05980</name>
</gene>
<dbReference type="Gene3D" id="3.20.20.10">
    <property type="entry name" value="Alanine racemase"/>
    <property type="match status" value="1"/>
</dbReference>
<dbReference type="PANTHER" id="PTHR43727:SF1">
    <property type="entry name" value="CARBOXYNORSPERMIDINE_CARBOXYSPERMIDINE DECARBOXYLASE"/>
    <property type="match status" value="1"/>
</dbReference>
<name>A0ABP8JWG5_9BACT</name>
<dbReference type="SUPFAM" id="SSF50621">
    <property type="entry name" value="Alanine racemase C-terminal domain-like"/>
    <property type="match status" value="1"/>
</dbReference>
<dbReference type="EMBL" id="BAABHB010000001">
    <property type="protein sequence ID" value="GAA4397095.1"/>
    <property type="molecule type" value="Genomic_DNA"/>
</dbReference>
<comment type="cofactor">
    <cofactor evidence="1">
        <name>pyridoxal 5'-phosphate</name>
        <dbReference type="ChEBI" id="CHEBI:597326"/>
    </cofactor>
</comment>
<keyword evidence="5" id="KW-0663">Pyridoxal phosphate</keyword>
<dbReference type="PANTHER" id="PTHR43727">
    <property type="entry name" value="DIAMINOPIMELATE DECARBOXYLASE"/>
    <property type="match status" value="1"/>
</dbReference>
<dbReference type="EC" id="4.1.1.96" evidence="2"/>
<keyword evidence="7" id="KW-0456">Lyase</keyword>
<sequence length="395" mass="44553">MDYTKIPSPCFVLEEAKLRRNLELISAVQDQAGVQIILALKAFSMFSVFPLVNEYLSGATASSLNEIKLVNDYMKVKAHTYIPAYRDDEFDEVLRRSSHITFNSFRQWERFSSRVKAYNEQSADVAGQKAGEAVHPTRISCGIRVNPQYSEVATDMYNPCVPGSRLGVTRDQLPDQLPEGLEGIHFHTLCENDSYTLERTLEALETHFGDLLHQVKWVNMGGGHLMTRQGYNTDHLIGLLKAFREKYNVEVILEPGSAIAWQTGVLVSTVLDVLDSQGIQVVILDTSFAAHMPDTLEMPYKPRVLNAYQEPVADKHTYRLGGMTCLAGDFMGDYSFDEPLQVGDLVVFDDMIHYTMVKTTTFNGVNLPSIGIWQADDTFRLVRSYGYDSYKDRLS</sequence>
<evidence type="ECO:0000313" key="12">
    <source>
        <dbReference type="EMBL" id="GAA4397095.1"/>
    </source>
</evidence>
<evidence type="ECO:0000256" key="8">
    <source>
        <dbReference type="ARBA" id="ARBA00025802"/>
    </source>
</evidence>
<evidence type="ECO:0000256" key="5">
    <source>
        <dbReference type="ARBA" id="ARBA00022898"/>
    </source>
</evidence>
<evidence type="ECO:0000256" key="9">
    <source>
        <dbReference type="ARBA" id="ARBA00047351"/>
    </source>
</evidence>
<keyword evidence="13" id="KW-1185">Reference proteome</keyword>
<evidence type="ECO:0000256" key="10">
    <source>
        <dbReference type="ARBA" id="ARBA00047389"/>
    </source>
</evidence>
<dbReference type="SUPFAM" id="SSF51419">
    <property type="entry name" value="PLP-binding barrel"/>
    <property type="match status" value="1"/>
</dbReference>
<feature type="domain" description="Orn/DAP/Arg decarboxylase 2 C-terminal" evidence="11">
    <location>
        <begin position="262"/>
        <end position="351"/>
    </location>
</feature>
<dbReference type="PIRSF" id="PIRSF038941">
    <property type="entry name" value="NspC"/>
    <property type="match status" value="1"/>
</dbReference>
<evidence type="ECO:0000256" key="2">
    <source>
        <dbReference type="ARBA" id="ARBA00012259"/>
    </source>
</evidence>
<keyword evidence="6" id="KW-0745">Spermidine biosynthesis</keyword>
<comment type="catalytic activity">
    <reaction evidence="10">
        <text>carboxynorspermidine + H(+) = norspermidine + CO2</text>
        <dbReference type="Rhea" id="RHEA:34099"/>
        <dbReference type="ChEBI" id="CHEBI:15378"/>
        <dbReference type="ChEBI" id="CHEBI:16526"/>
        <dbReference type="ChEBI" id="CHEBI:57920"/>
        <dbReference type="ChEBI" id="CHEBI:65070"/>
        <dbReference type="EC" id="4.1.1.96"/>
    </reaction>
</comment>
<accession>A0ABP8JWG5</accession>
<comment type="catalytic activity">
    <reaction evidence="9">
        <text>carboxyspermidine + H(+) = spermidine + CO2</text>
        <dbReference type="Rhea" id="RHEA:34095"/>
        <dbReference type="ChEBI" id="CHEBI:15378"/>
        <dbReference type="ChEBI" id="CHEBI:16526"/>
        <dbReference type="ChEBI" id="CHEBI:57834"/>
        <dbReference type="ChEBI" id="CHEBI:65072"/>
        <dbReference type="EC" id="4.1.1.96"/>
    </reaction>
</comment>
<dbReference type="InterPro" id="IPR009006">
    <property type="entry name" value="Ala_racemase/Decarboxylase_C"/>
</dbReference>
<keyword evidence="4" id="KW-0210">Decarboxylase</keyword>